<dbReference type="GO" id="GO:0043565">
    <property type="term" value="F:sequence-specific DNA binding"/>
    <property type="evidence" value="ECO:0007669"/>
    <property type="project" value="InterPro"/>
</dbReference>
<dbReference type="PANTHER" id="PTHR47255:SF4">
    <property type="entry name" value="GATA ZINC FINGER DOMAIN-CONTAINING PROTEIN 12"/>
    <property type="match status" value="1"/>
</dbReference>
<feature type="domain" description="GATA-type" evidence="6">
    <location>
        <begin position="139"/>
        <end position="171"/>
    </location>
</feature>
<feature type="compositionally biased region" description="Low complexity" evidence="5">
    <location>
        <begin position="68"/>
        <end position="77"/>
    </location>
</feature>
<feature type="region of interest" description="Disordered" evidence="5">
    <location>
        <begin position="50"/>
        <end position="85"/>
    </location>
</feature>
<dbReference type="Pfam" id="PF00320">
    <property type="entry name" value="GATA"/>
    <property type="match status" value="1"/>
</dbReference>
<dbReference type="GO" id="GO:0006355">
    <property type="term" value="P:regulation of DNA-templated transcription"/>
    <property type="evidence" value="ECO:0007669"/>
    <property type="project" value="InterPro"/>
</dbReference>
<dbReference type="PROSITE" id="PS00344">
    <property type="entry name" value="GATA_ZN_FINGER_1"/>
    <property type="match status" value="1"/>
</dbReference>
<dbReference type="Gene3D" id="3.30.50.10">
    <property type="entry name" value="Erythroid Transcription Factor GATA-1, subunit A"/>
    <property type="match status" value="1"/>
</dbReference>
<proteinExistence type="predicted"/>
<evidence type="ECO:0000256" key="2">
    <source>
        <dbReference type="ARBA" id="ARBA00022771"/>
    </source>
</evidence>
<evidence type="ECO:0000256" key="4">
    <source>
        <dbReference type="PROSITE-ProRule" id="PRU00094"/>
    </source>
</evidence>
<comment type="caution">
    <text evidence="7">The sequence shown here is derived from an EMBL/GenBank/DDBJ whole genome shotgun (WGS) entry which is preliminary data.</text>
</comment>
<evidence type="ECO:0000313" key="7">
    <source>
        <dbReference type="EMBL" id="KAK8938820.1"/>
    </source>
</evidence>
<dbReference type="CDD" id="cd00202">
    <property type="entry name" value="ZnF_GATA"/>
    <property type="match status" value="1"/>
</dbReference>
<evidence type="ECO:0000259" key="6">
    <source>
        <dbReference type="PROSITE" id="PS50114"/>
    </source>
</evidence>
<protein>
    <submittedName>
        <fullName evidence="7">GATA transcription factor 22</fullName>
    </submittedName>
</protein>
<dbReference type="InterPro" id="IPR000679">
    <property type="entry name" value="Znf_GATA"/>
</dbReference>
<evidence type="ECO:0000256" key="3">
    <source>
        <dbReference type="ARBA" id="ARBA00022833"/>
    </source>
</evidence>
<dbReference type="GO" id="GO:0008270">
    <property type="term" value="F:zinc ion binding"/>
    <property type="evidence" value="ECO:0007669"/>
    <property type="project" value="UniProtKB-KW"/>
</dbReference>
<dbReference type="PANTHER" id="PTHR47255">
    <property type="entry name" value="GATA TRANSCRIPTION FACTOR 22-RELATED"/>
    <property type="match status" value="1"/>
</dbReference>
<keyword evidence="2 4" id="KW-0863">Zinc-finger</keyword>
<keyword evidence="3" id="KW-0862">Zinc</keyword>
<dbReference type="EMBL" id="JBBWWQ010000009">
    <property type="protein sequence ID" value="KAK8938820.1"/>
    <property type="molecule type" value="Genomic_DNA"/>
</dbReference>
<dbReference type="Proteomes" id="UP001418222">
    <property type="component" value="Unassembled WGS sequence"/>
</dbReference>
<keyword evidence="8" id="KW-1185">Reference proteome</keyword>
<sequence>MTTPFFHYSSNPDQGADQHHLTQISSFISPSPPFLFETQHHHEALQNHQEMMKGSTWRNDEDYGSGGMRRSSSTSSSDHPQKPVKWMSSKMRIMRKMIINSYQTPATKPRRSSSIINHHLQDHNNNNNKKANLDTNIIRVCSDCSTTKTPLWRSGPSGPKTLCNACGIRQRKARRAMAASSVKDNGGPPLEVDRTVPFKKRCRFAAAAAAAACVDQRKLCFEEIAIRLSKSSAFHRVFPQDEKDAAILLMALSCGLLSSS</sequence>
<name>A0AAP0BGK9_9ASPA</name>
<organism evidence="7 8">
    <name type="scientific">Platanthera zijinensis</name>
    <dbReference type="NCBI Taxonomy" id="2320716"/>
    <lineage>
        <taxon>Eukaryota</taxon>
        <taxon>Viridiplantae</taxon>
        <taxon>Streptophyta</taxon>
        <taxon>Embryophyta</taxon>
        <taxon>Tracheophyta</taxon>
        <taxon>Spermatophyta</taxon>
        <taxon>Magnoliopsida</taxon>
        <taxon>Liliopsida</taxon>
        <taxon>Asparagales</taxon>
        <taxon>Orchidaceae</taxon>
        <taxon>Orchidoideae</taxon>
        <taxon>Orchideae</taxon>
        <taxon>Orchidinae</taxon>
        <taxon>Platanthera</taxon>
    </lineage>
</organism>
<reference evidence="7 8" key="1">
    <citation type="journal article" date="2022" name="Nat. Plants">
        <title>Genomes of leafy and leafless Platanthera orchids illuminate the evolution of mycoheterotrophy.</title>
        <authorList>
            <person name="Li M.H."/>
            <person name="Liu K.W."/>
            <person name="Li Z."/>
            <person name="Lu H.C."/>
            <person name="Ye Q.L."/>
            <person name="Zhang D."/>
            <person name="Wang J.Y."/>
            <person name="Li Y.F."/>
            <person name="Zhong Z.M."/>
            <person name="Liu X."/>
            <person name="Yu X."/>
            <person name="Liu D.K."/>
            <person name="Tu X.D."/>
            <person name="Liu B."/>
            <person name="Hao Y."/>
            <person name="Liao X.Y."/>
            <person name="Jiang Y.T."/>
            <person name="Sun W.H."/>
            <person name="Chen J."/>
            <person name="Chen Y.Q."/>
            <person name="Ai Y."/>
            <person name="Zhai J.W."/>
            <person name="Wu S.S."/>
            <person name="Zhou Z."/>
            <person name="Hsiao Y.Y."/>
            <person name="Wu W.L."/>
            <person name="Chen Y.Y."/>
            <person name="Lin Y.F."/>
            <person name="Hsu J.L."/>
            <person name="Li C.Y."/>
            <person name="Wang Z.W."/>
            <person name="Zhao X."/>
            <person name="Zhong W.Y."/>
            <person name="Ma X.K."/>
            <person name="Ma L."/>
            <person name="Huang J."/>
            <person name="Chen G.Z."/>
            <person name="Huang M.Z."/>
            <person name="Huang L."/>
            <person name="Peng D.H."/>
            <person name="Luo Y.B."/>
            <person name="Zou S.Q."/>
            <person name="Chen S.P."/>
            <person name="Lan S."/>
            <person name="Tsai W.C."/>
            <person name="Van de Peer Y."/>
            <person name="Liu Z.J."/>
        </authorList>
    </citation>
    <scope>NUCLEOTIDE SEQUENCE [LARGE SCALE GENOMIC DNA]</scope>
    <source>
        <strain evidence="7">Lor287</strain>
    </source>
</reference>
<evidence type="ECO:0000256" key="1">
    <source>
        <dbReference type="ARBA" id="ARBA00022723"/>
    </source>
</evidence>
<evidence type="ECO:0000313" key="8">
    <source>
        <dbReference type="Proteomes" id="UP001418222"/>
    </source>
</evidence>
<dbReference type="InterPro" id="IPR052138">
    <property type="entry name" value="GATA_ZnFinger_Domain"/>
</dbReference>
<dbReference type="PROSITE" id="PS50114">
    <property type="entry name" value="GATA_ZN_FINGER_2"/>
    <property type="match status" value="1"/>
</dbReference>
<evidence type="ECO:0000256" key="5">
    <source>
        <dbReference type="SAM" id="MobiDB-lite"/>
    </source>
</evidence>
<dbReference type="AlphaFoldDB" id="A0AAP0BGK9"/>
<dbReference type="SMART" id="SM00401">
    <property type="entry name" value="ZnF_GATA"/>
    <property type="match status" value="1"/>
</dbReference>
<gene>
    <name evidence="7" type="primary">GATA22</name>
    <name evidence="7" type="ORF">KSP39_PZI011112</name>
</gene>
<dbReference type="InterPro" id="IPR013088">
    <property type="entry name" value="Znf_NHR/GATA"/>
</dbReference>
<keyword evidence="1" id="KW-0479">Metal-binding</keyword>
<accession>A0AAP0BGK9</accession>
<dbReference type="SUPFAM" id="SSF57716">
    <property type="entry name" value="Glucocorticoid receptor-like (DNA-binding domain)"/>
    <property type="match status" value="1"/>
</dbReference>